<gene>
    <name evidence="8" type="ORF">PPERSA_03158</name>
</gene>
<dbReference type="InterPro" id="IPR046357">
    <property type="entry name" value="PPIase_dom_sf"/>
</dbReference>
<keyword evidence="6" id="KW-0732">Signal</keyword>
<name>A0A0V0QJE6_PSEPJ</name>
<evidence type="ECO:0000313" key="9">
    <source>
        <dbReference type="Proteomes" id="UP000054937"/>
    </source>
</evidence>
<dbReference type="Proteomes" id="UP000054937">
    <property type="component" value="Unassembled WGS sequence"/>
</dbReference>
<dbReference type="Gene3D" id="3.10.50.40">
    <property type="match status" value="1"/>
</dbReference>
<evidence type="ECO:0000259" key="7">
    <source>
        <dbReference type="PROSITE" id="PS50059"/>
    </source>
</evidence>
<organism evidence="8 9">
    <name type="scientific">Pseudocohnilembus persalinus</name>
    <name type="common">Ciliate</name>
    <dbReference type="NCBI Taxonomy" id="266149"/>
    <lineage>
        <taxon>Eukaryota</taxon>
        <taxon>Sar</taxon>
        <taxon>Alveolata</taxon>
        <taxon>Ciliophora</taxon>
        <taxon>Intramacronucleata</taxon>
        <taxon>Oligohymenophorea</taxon>
        <taxon>Scuticociliatia</taxon>
        <taxon>Philasterida</taxon>
        <taxon>Pseudocohnilembidae</taxon>
        <taxon>Pseudocohnilembus</taxon>
    </lineage>
</organism>
<keyword evidence="3 5" id="KW-0697">Rotamase</keyword>
<sequence>MIKFILLALLFVSAFAYNGDEEFTKKYQVVVNNQGTYQEYPQKGDQVTVHYTGKLLDGSKFDSSVDRNSPFKFQVGVGRVIKCWDEVIQKLTLQDSVTVICPSDTAYGSRGAGGLIPPNSDLQFEIQMISFGNHKSEL</sequence>
<dbReference type="PANTHER" id="PTHR10516">
    <property type="entry name" value="PEPTIDYL-PROLYL CIS-TRANS ISOMERASE"/>
    <property type="match status" value="1"/>
</dbReference>
<evidence type="ECO:0000256" key="2">
    <source>
        <dbReference type="ARBA" id="ARBA00013194"/>
    </source>
</evidence>
<dbReference type="EMBL" id="LDAU01000158">
    <property type="protein sequence ID" value="KRX02096.1"/>
    <property type="molecule type" value="Genomic_DNA"/>
</dbReference>
<protein>
    <recommendedName>
        <fullName evidence="2 5">peptidylprolyl isomerase</fullName>
        <ecNumber evidence="2 5">5.2.1.8</ecNumber>
    </recommendedName>
</protein>
<dbReference type="SUPFAM" id="SSF54534">
    <property type="entry name" value="FKBP-like"/>
    <property type="match status" value="1"/>
</dbReference>
<evidence type="ECO:0000256" key="3">
    <source>
        <dbReference type="ARBA" id="ARBA00023110"/>
    </source>
</evidence>
<evidence type="ECO:0000256" key="5">
    <source>
        <dbReference type="PROSITE-ProRule" id="PRU00277"/>
    </source>
</evidence>
<dbReference type="PANTHER" id="PTHR10516:SF443">
    <property type="entry name" value="FK506-BINDING PROTEIN 59-RELATED"/>
    <property type="match status" value="1"/>
</dbReference>
<evidence type="ECO:0000256" key="1">
    <source>
        <dbReference type="ARBA" id="ARBA00000971"/>
    </source>
</evidence>
<dbReference type="GO" id="GO:0005737">
    <property type="term" value="C:cytoplasm"/>
    <property type="evidence" value="ECO:0007669"/>
    <property type="project" value="TreeGrafter"/>
</dbReference>
<feature type="chain" id="PRO_5006867458" description="peptidylprolyl isomerase" evidence="6">
    <location>
        <begin position="17"/>
        <end position="138"/>
    </location>
</feature>
<evidence type="ECO:0000256" key="6">
    <source>
        <dbReference type="SAM" id="SignalP"/>
    </source>
</evidence>
<dbReference type="OMA" id="FTSMNNQ"/>
<dbReference type="InParanoid" id="A0A0V0QJE6"/>
<evidence type="ECO:0000256" key="4">
    <source>
        <dbReference type="ARBA" id="ARBA00023235"/>
    </source>
</evidence>
<proteinExistence type="predicted"/>
<keyword evidence="9" id="KW-1185">Reference proteome</keyword>
<accession>A0A0V0QJE6</accession>
<dbReference type="FunFam" id="3.10.50.40:FF:000006">
    <property type="entry name" value="Peptidyl-prolyl cis-trans isomerase"/>
    <property type="match status" value="1"/>
</dbReference>
<comment type="caution">
    <text evidence="8">The sequence shown here is derived from an EMBL/GenBank/DDBJ whole genome shotgun (WGS) entry which is preliminary data.</text>
</comment>
<dbReference type="Pfam" id="PF00254">
    <property type="entry name" value="FKBP_C"/>
    <property type="match status" value="1"/>
</dbReference>
<reference evidence="8 9" key="1">
    <citation type="journal article" date="2015" name="Sci. Rep.">
        <title>Genome of the facultative scuticociliatosis pathogen Pseudocohnilembus persalinus provides insight into its virulence through horizontal gene transfer.</title>
        <authorList>
            <person name="Xiong J."/>
            <person name="Wang G."/>
            <person name="Cheng J."/>
            <person name="Tian M."/>
            <person name="Pan X."/>
            <person name="Warren A."/>
            <person name="Jiang C."/>
            <person name="Yuan D."/>
            <person name="Miao W."/>
        </authorList>
    </citation>
    <scope>NUCLEOTIDE SEQUENCE [LARGE SCALE GENOMIC DNA]</scope>
    <source>
        <strain evidence="8">36N120E</strain>
    </source>
</reference>
<dbReference type="InterPro" id="IPR050689">
    <property type="entry name" value="FKBP-type_PPIase"/>
</dbReference>
<dbReference type="InterPro" id="IPR001179">
    <property type="entry name" value="PPIase_FKBP_dom"/>
</dbReference>
<feature type="signal peptide" evidence="6">
    <location>
        <begin position="1"/>
        <end position="16"/>
    </location>
</feature>
<comment type="catalytic activity">
    <reaction evidence="1 5">
        <text>[protein]-peptidylproline (omega=180) = [protein]-peptidylproline (omega=0)</text>
        <dbReference type="Rhea" id="RHEA:16237"/>
        <dbReference type="Rhea" id="RHEA-COMP:10747"/>
        <dbReference type="Rhea" id="RHEA-COMP:10748"/>
        <dbReference type="ChEBI" id="CHEBI:83833"/>
        <dbReference type="ChEBI" id="CHEBI:83834"/>
        <dbReference type="EC" id="5.2.1.8"/>
    </reaction>
</comment>
<evidence type="ECO:0000313" key="8">
    <source>
        <dbReference type="EMBL" id="KRX02096.1"/>
    </source>
</evidence>
<dbReference type="AlphaFoldDB" id="A0A0V0QJE6"/>
<dbReference type="GO" id="GO:0003755">
    <property type="term" value="F:peptidyl-prolyl cis-trans isomerase activity"/>
    <property type="evidence" value="ECO:0007669"/>
    <property type="project" value="UniProtKB-KW"/>
</dbReference>
<keyword evidence="4 5" id="KW-0413">Isomerase</keyword>
<dbReference type="PROSITE" id="PS50059">
    <property type="entry name" value="FKBP_PPIASE"/>
    <property type="match status" value="1"/>
</dbReference>
<feature type="domain" description="PPIase FKBP-type" evidence="7">
    <location>
        <begin position="44"/>
        <end position="132"/>
    </location>
</feature>
<dbReference type="EC" id="5.2.1.8" evidence="2 5"/>
<dbReference type="OrthoDB" id="1902587at2759"/>